<evidence type="ECO:0000313" key="1">
    <source>
        <dbReference type="EMBL" id="UXD22461.1"/>
    </source>
</evidence>
<accession>A0A977KBB9</accession>
<dbReference type="Gene3D" id="3.30.2380.10">
    <property type="entry name" value="CGI121/TPRKB"/>
    <property type="match status" value="1"/>
</dbReference>
<name>A0A977KBB9_9CREN</name>
<keyword evidence="2" id="KW-1185">Reference proteome</keyword>
<proteinExistence type="predicted"/>
<dbReference type="KEGG" id="ipc:IPA_05025"/>
<protein>
    <submittedName>
        <fullName evidence="1">Uncharacterized protein</fullName>
    </submittedName>
</protein>
<dbReference type="EMBL" id="CP006868">
    <property type="protein sequence ID" value="UXD22461.1"/>
    <property type="molecule type" value="Genomic_DNA"/>
</dbReference>
<organism evidence="1 2">
    <name type="scientific">Ignicoccus pacificus DSM 13166</name>
    <dbReference type="NCBI Taxonomy" id="940294"/>
    <lineage>
        <taxon>Archaea</taxon>
        <taxon>Thermoproteota</taxon>
        <taxon>Thermoprotei</taxon>
        <taxon>Desulfurococcales</taxon>
        <taxon>Desulfurococcaceae</taxon>
        <taxon>Ignicoccus</taxon>
    </lineage>
</organism>
<dbReference type="SUPFAM" id="SSF143870">
    <property type="entry name" value="PF0523-like"/>
    <property type="match status" value="1"/>
</dbReference>
<reference evidence="1" key="1">
    <citation type="submission" date="2013-11" db="EMBL/GenBank/DDBJ databases">
        <title>Comparative genomics of Ignicoccus.</title>
        <authorList>
            <person name="Podar M."/>
        </authorList>
    </citation>
    <scope>NUCLEOTIDE SEQUENCE</scope>
    <source>
        <strain evidence="1">DSM 13166</strain>
    </source>
</reference>
<evidence type="ECO:0000313" key="2">
    <source>
        <dbReference type="Proteomes" id="UP001063698"/>
    </source>
</evidence>
<dbReference type="AlphaFoldDB" id="A0A977KBB9"/>
<dbReference type="Proteomes" id="UP001063698">
    <property type="component" value="Chromosome"/>
</dbReference>
<sequence length="129" mass="15433">MKTFQTLFWGKARVPERPRHAYGTDPIRLRISAIFAYEDMLKGSMISKAFPIEVLLYYYGTHQISEALERSRRELNKVTEAYFADIEIPPSPLWIGVLEPRACLFKLAPRDWFSRVMELRYYKRKRWKI</sequence>
<gene>
    <name evidence="1" type="ORF">IPA_05025</name>
</gene>
<dbReference type="InterPro" id="IPR036504">
    <property type="entry name" value="CGI121/TPRKB_sf"/>
</dbReference>